<feature type="signal peptide" evidence="1">
    <location>
        <begin position="1"/>
        <end position="18"/>
    </location>
</feature>
<organism evidence="2 3">
    <name type="scientific">Sphingobacterium ginsenosidimutans</name>
    <dbReference type="NCBI Taxonomy" id="687845"/>
    <lineage>
        <taxon>Bacteria</taxon>
        <taxon>Pseudomonadati</taxon>
        <taxon>Bacteroidota</taxon>
        <taxon>Sphingobacteriia</taxon>
        <taxon>Sphingobacteriales</taxon>
        <taxon>Sphingobacteriaceae</taxon>
        <taxon>Sphingobacterium</taxon>
    </lineage>
</organism>
<evidence type="ECO:0000313" key="3">
    <source>
        <dbReference type="Proteomes" id="UP001500167"/>
    </source>
</evidence>
<dbReference type="RefSeq" id="WP_346083813.1">
    <property type="nucleotide sequence ID" value="NZ_BAAAZK010000002.1"/>
</dbReference>
<evidence type="ECO:0008006" key="4">
    <source>
        <dbReference type="Google" id="ProtNLM"/>
    </source>
</evidence>
<dbReference type="Proteomes" id="UP001500167">
    <property type="component" value="Unassembled WGS sequence"/>
</dbReference>
<dbReference type="PROSITE" id="PS51257">
    <property type="entry name" value="PROKAR_LIPOPROTEIN"/>
    <property type="match status" value="1"/>
</dbReference>
<evidence type="ECO:0000256" key="1">
    <source>
        <dbReference type="SAM" id="SignalP"/>
    </source>
</evidence>
<comment type="caution">
    <text evidence="2">The sequence shown here is derived from an EMBL/GenBank/DDBJ whole genome shotgun (WGS) entry which is preliminary data.</text>
</comment>
<keyword evidence="1" id="KW-0732">Signal</keyword>
<sequence length="236" mass="28005">MKPLLLSAMLCTSLPFFSSCGNFNKIKIPADKIEEVESSMRFVKQMLEKSAFDTVEIVKTEIQRGIDYELQTNSRALSRDSISKEVHKNFKIDQIFPLSKKLYCYRDGSITLNDRLIGKDFGDFEKNILACREFENITVDDRKRFVKSVAVLLANNIWSCWKYDFDKDKTGYQFDYSKENLYINRWHARYLYLIEDVQNETILTDKYGDEFMDEYKLIDKKNGLRLYKLYKEKKIK</sequence>
<dbReference type="EMBL" id="BAAAZK010000002">
    <property type="protein sequence ID" value="GAA4168224.1"/>
    <property type="molecule type" value="Genomic_DNA"/>
</dbReference>
<reference evidence="3" key="1">
    <citation type="journal article" date="2019" name="Int. J. Syst. Evol. Microbiol.">
        <title>The Global Catalogue of Microorganisms (GCM) 10K type strain sequencing project: providing services to taxonomists for standard genome sequencing and annotation.</title>
        <authorList>
            <consortium name="The Broad Institute Genomics Platform"/>
            <consortium name="The Broad Institute Genome Sequencing Center for Infectious Disease"/>
            <person name="Wu L."/>
            <person name="Ma J."/>
        </authorList>
    </citation>
    <scope>NUCLEOTIDE SEQUENCE [LARGE SCALE GENOMIC DNA]</scope>
    <source>
        <strain evidence="3">JCM 16722</strain>
    </source>
</reference>
<feature type="chain" id="PRO_5045393146" description="Lipoprotein" evidence="1">
    <location>
        <begin position="19"/>
        <end position="236"/>
    </location>
</feature>
<gene>
    <name evidence="2" type="ORF">GCM10022218_02750</name>
</gene>
<evidence type="ECO:0000313" key="2">
    <source>
        <dbReference type="EMBL" id="GAA4168224.1"/>
    </source>
</evidence>
<protein>
    <recommendedName>
        <fullName evidence="4">Lipoprotein</fullName>
    </recommendedName>
</protein>
<name>A0ABP7ZQR5_9SPHI</name>
<accession>A0ABP7ZQR5</accession>
<proteinExistence type="predicted"/>
<keyword evidence="3" id="KW-1185">Reference proteome</keyword>